<dbReference type="Proteomes" id="UP000245252">
    <property type="component" value="Unassembled WGS sequence"/>
</dbReference>
<dbReference type="AlphaFoldDB" id="A0A2U2DWF0"/>
<comment type="caution">
    <text evidence="1">The sequence shown here is derived from an EMBL/GenBank/DDBJ whole genome shotgun (WGS) entry which is preliminary data.</text>
</comment>
<organism evidence="1 2">
    <name type="scientific">Metarhizobium album</name>
    <dbReference type="NCBI Taxonomy" id="2182425"/>
    <lineage>
        <taxon>Bacteria</taxon>
        <taxon>Pseudomonadati</taxon>
        <taxon>Pseudomonadota</taxon>
        <taxon>Alphaproteobacteria</taxon>
        <taxon>Hyphomicrobiales</taxon>
        <taxon>Rhizobiaceae</taxon>
        <taxon>Metarhizobium</taxon>
    </lineage>
</organism>
<dbReference type="RefSeq" id="WP_109456152.1">
    <property type="nucleotide sequence ID" value="NZ_QFBC01000001.1"/>
</dbReference>
<protein>
    <submittedName>
        <fullName evidence="1">Uncharacterized protein</fullName>
    </submittedName>
</protein>
<proteinExistence type="predicted"/>
<evidence type="ECO:0000313" key="2">
    <source>
        <dbReference type="Proteomes" id="UP000245252"/>
    </source>
</evidence>
<dbReference type="EMBL" id="QFBC01000001">
    <property type="protein sequence ID" value="PWE57637.1"/>
    <property type="molecule type" value="Genomic_DNA"/>
</dbReference>
<gene>
    <name evidence="1" type="ORF">DEM27_00015</name>
</gene>
<dbReference type="OrthoDB" id="8281169at2"/>
<accession>A0A2U2DWF0</accession>
<evidence type="ECO:0000313" key="1">
    <source>
        <dbReference type="EMBL" id="PWE57637.1"/>
    </source>
</evidence>
<sequence>MRNKIEKRSPAIEIDEEAVKSAYLSGRRACDIALSYGKGRYQAVANYISANRQRWLEESRWQGLQSDETKIVIRRRVPTDSGGGIIMPISLPRVSMHVLAMQEAALS</sequence>
<name>A0A2U2DWF0_9HYPH</name>
<keyword evidence="2" id="KW-1185">Reference proteome</keyword>
<reference evidence="1 2" key="1">
    <citation type="submission" date="2018-05" db="EMBL/GenBank/DDBJ databases">
        <title>The draft genome of strain NS-104.</title>
        <authorList>
            <person name="Hang P."/>
            <person name="Jiang J."/>
        </authorList>
    </citation>
    <scope>NUCLEOTIDE SEQUENCE [LARGE SCALE GENOMIC DNA]</scope>
    <source>
        <strain evidence="1 2">NS-104</strain>
    </source>
</reference>